<gene>
    <name evidence="1" type="ORF">LTRI10_LOCUS7524</name>
</gene>
<reference evidence="1 2" key="1">
    <citation type="submission" date="2024-04" db="EMBL/GenBank/DDBJ databases">
        <authorList>
            <person name="Fracassetti M."/>
        </authorList>
    </citation>
    <scope>NUCLEOTIDE SEQUENCE [LARGE SCALE GENOMIC DNA]</scope>
</reference>
<evidence type="ECO:0000313" key="2">
    <source>
        <dbReference type="Proteomes" id="UP001497516"/>
    </source>
</evidence>
<keyword evidence="2" id="KW-1185">Reference proteome</keyword>
<dbReference type="AlphaFoldDB" id="A0AAV2CW41"/>
<name>A0AAV2CW41_9ROSI</name>
<protein>
    <submittedName>
        <fullName evidence="1">Uncharacterized protein</fullName>
    </submittedName>
</protein>
<dbReference type="Proteomes" id="UP001497516">
    <property type="component" value="Chromosome 10"/>
</dbReference>
<organism evidence="1 2">
    <name type="scientific">Linum trigynum</name>
    <dbReference type="NCBI Taxonomy" id="586398"/>
    <lineage>
        <taxon>Eukaryota</taxon>
        <taxon>Viridiplantae</taxon>
        <taxon>Streptophyta</taxon>
        <taxon>Embryophyta</taxon>
        <taxon>Tracheophyta</taxon>
        <taxon>Spermatophyta</taxon>
        <taxon>Magnoliopsida</taxon>
        <taxon>eudicotyledons</taxon>
        <taxon>Gunneridae</taxon>
        <taxon>Pentapetalae</taxon>
        <taxon>rosids</taxon>
        <taxon>fabids</taxon>
        <taxon>Malpighiales</taxon>
        <taxon>Linaceae</taxon>
        <taxon>Linum</taxon>
    </lineage>
</organism>
<accession>A0AAV2CW41</accession>
<proteinExistence type="predicted"/>
<sequence length="81" mass="9519">MEAETPSLSREWKSGLQRGFRWWRGGRRIGIGSRDGRWRLENWGNLCDRVSREEESRVREEGESRLASQRGREVRLAAGFL</sequence>
<evidence type="ECO:0000313" key="1">
    <source>
        <dbReference type="EMBL" id="CAL1360065.1"/>
    </source>
</evidence>
<dbReference type="EMBL" id="OZ034814">
    <property type="protein sequence ID" value="CAL1360065.1"/>
    <property type="molecule type" value="Genomic_DNA"/>
</dbReference>